<evidence type="ECO:0000256" key="2">
    <source>
        <dbReference type="ARBA" id="ARBA00022729"/>
    </source>
</evidence>
<proteinExistence type="predicted"/>
<dbReference type="InterPro" id="IPR052206">
    <property type="entry name" value="Retinol_saturase"/>
</dbReference>
<keyword evidence="4" id="KW-0521">NADP</keyword>
<protein>
    <submittedName>
        <fullName evidence="6">Phytoene desaturase family protein</fullName>
    </submittedName>
</protein>
<evidence type="ECO:0000256" key="5">
    <source>
        <dbReference type="ARBA" id="ARBA00023027"/>
    </source>
</evidence>
<sequence>MRYNTVIIGGGLAGLTAGATLSKFGKKVLLLEQHHKPGGCATTFKRGDFIIEVGLHEMSGLTENGTIKNLFKMLEVDKHVEFQRVPEFYAVVSEKENFVLPHGYETATKALIDKYPEDEKGIKRFFKLIAGIREETTKLPRSPLKRKLIYPLMPLLYPNIVEASKHTVGSWLDKYITNENAKLDMVAHIVYWGDDPYTLSMFYFGMPFSGFIENGGFFIKGGSQQLSSYLASYIEKNGGSVLLGKKS</sequence>
<organism evidence="6 7">
    <name type="scientific">Hyunsoonleella rubra</name>
    <dbReference type="NCBI Taxonomy" id="1737062"/>
    <lineage>
        <taxon>Bacteria</taxon>
        <taxon>Pseudomonadati</taxon>
        <taxon>Bacteroidota</taxon>
        <taxon>Flavobacteriia</taxon>
        <taxon>Flavobacteriales</taxon>
        <taxon>Flavobacteriaceae</taxon>
    </lineage>
</organism>
<accession>A0ABW5T5Z6</accession>
<keyword evidence="1" id="KW-0285">Flavoprotein</keyword>
<evidence type="ECO:0000256" key="3">
    <source>
        <dbReference type="ARBA" id="ARBA00022827"/>
    </source>
</evidence>
<keyword evidence="5" id="KW-0520">NAD</keyword>
<reference evidence="7" key="1">
    <citation type="journal article" date="2019" name="Int. J. Syst. Evol. Microbiol.">
        <title>The Global Catalogue of Microorganisms (GCM) 10K type strain sequencing project: providing services to taxonomists for standard genome sequencing and annotation.</title>
        <authorList>
            <consortium name="The Broad Institute Genomics Platform"/>
            <consortium name="The Broad Institute Genome Sequencing Center for Infectious Disease"/>
            <person name="Wu L."/>
            <person name="Ma J."/>
        </authorList>
    </citation>
    <scope>NUCLEOTIDE SEQUENCE [LARGE SCALE GENOMIC DNA]</scope>
    <source>
        <strain evidence="7">KCTC 42398</strain>
    </source>
</reference>
<dbReference type="SUPFAM" id="SSF51905">
    <property type="entry name" value="FAD/NAD(P)-binding domain"/>
    <property type="match status" value="1"/>
</dbReference>
<dbReference type="Proteomes" id="UP001597476">
    <property type="component" value="Unassembled WGS sequence"/>
</dbReference>
<dbReference type="RefSeq" id="WP_380287929.1">
    <property type="nucleotide sequence ID" value="NZ_JBHULY010000002.1"/>
</dbReference>
<evidence type="ECO:0000256" key="1">
    <source>
        <dbReference type="ARBA" id="ARBA00022630"/>
    </source>
</evidence>
<dbReference type="Pfam" id="PF13450">
    <property type="entry name" value="NAD_binding_8"/>
    <property type="match status" value="1"/>
</dbReference>
<dbReference type="Gene3D" id="3.50.50.60">
    <property type="entry name" value="FAD/NAD(P)-binding domain"/>
    <property type="match status" value="1"/>
</dbReference>
<keyword evidence="7" id="KW-1185">Reference proteome</keyword>
<dbReference type="PANTHER" id="PTHR46091">
    <property type="entry name" value="BLR7054 PROTEIN"/>
    <property type="match status" value="1"/>
</dbReference>
<evidence type="ECO:0000256" key="4">
    <source>
        <dbReference type="ARBA" id="ARBA00022857"/>
    </source>
</evidence>
<gene>
    <name evidence="6" type="ORF">ACFSR8_00470</name>
</gene>
<dbReference type="EMBL" id="JBHULY010000002">
    <property type="protein sequence ID" value="MFD2724672.1"/>
    <property type="molecule type" value="Genomic_DNA"/>
</dbReference>
<dbReference type="PANTHER" id="PTHR46091:SF3">
    <property type="entry name" value="AMINE OXIDASE DOMAIN-CONTAINING PROTEIN"/>
    <property type="match status" value="1"/>
</dbReference>
<keyword evidence="2" id="KW-0732">Signal</keyword>
<evidence type="ECO:0000313" key="6">
    <source>
        <dbReference type="EMBL" id="MFD2724672.1"/>
    </source>
</evidence>
<dbReference type="InterPro" id="IPR036188">
    <property type="entry name" value="FAD/NAD-bd_sf"/>
</dbReference>
<keyword evidence="3" id="KW-0274">FAD</keyword>
<evidence type="ECO:0000313" key="7">
    <source>
        <dbReference type="Proteomes" id="UP001597476"/>
    </source>
</evidence>
<name>A0ABW5T5Z6_9FLAO</name>
<comment type="caution">
    <text evidence="6">The sequence shown here is derived from an EMBL/GenBank/DDBJ whole genome shotgun (WGS) entry which is preliminary data.</text>
</comment>